<feature type="transmembrane region" description="Helical" evidence="1">
    <location>
        <begin position="14"/>
        <end position="33"/>
    </location>
</feature>
<dbReference type="CDD" id="cd01948">
    <property type="entry name" value="EAL"/>
    <property type="match status" value="1"/>
</dbReference>
<dbReference type="InterPro" id="IPR043128">
    <property type="entry name" value="Rev_trsase/Diguanyl_cyclase"/>
</dbReference>
<feature type="transmembrane region" description="Helical" evidence="1">
    <location>
        <begin position="153"/>
        <end position="175"/>
    </location>
</feature>
<dbReference type="OrthoDB" id="3218066at2"/>
<dbReference type="InterPro" id="IPR000160">
    <property type="entry name" value="GGDEF_dom"/>
</dbReference>
<dbReference type="RefSeq" id="WP_111217591.1">
    <property type="nucleotide sequence ID" value="NZ_POTY01000211.1"/>
</dbReference>
<dbReference type="Gene3D" id="3.20.20.450">
    <property type="entry name" value="EAL domain"/>
    <property type="match status" value="1"/>
</dbReference>
<dbReference type="AlphaFoldDB" id="A0A2W2ESK0"/>
<keyword evidence="1" id="KW-0472">Membrane</keyword>
<name>A0A2W2ESK0_9ACTN</name>
<dbReference type="PROSITE" id="PS50887">
    <property type="entry name" value="GGDEF"/>
    <property type="match status" value="1"/>
</dbReference>
<dbReference type="SMART" id="SM00267">
    <property type="entry name" value="GGDEF"/>
    <property type="match status" value="1"/>
</dbReference>
<dbReference type="EMBL" id="POTY01000211">
    <property type="protein sequence ID" value="PZG12327.1"/>
    <property type="molecule type" value="Genomic_DNA"/>
</dbReference>
<dbReference type="Proteomes" id="UP000248924">
    <property type="component" value="Unassembled WGS sequence"/>
</dbReference>
<keyword evidence="1" id="KW-0812">Transmembrane</keyword>
<dbReference type="SUPFAM" id="SSF55073">
    <property type="entry name" value="Nucleotide cyclase"/>
    <property type="match status" value="1"/>
</dbReference>
<protein>
    <submittedName>
        <fullName evidence="4">Bifunctional diguanylate cyclase/phosphodiesterase</fullName>
    </submittedName>
</protein>
<dbReference type="GO" id="GO:0071111">
    <property type="term" value="F:cyclic-guanylate-specific phosphodiesterase activity"/>
    <property type="evidence" value="ECO:0007669"/>
    <property type="project" value="InterPro"/>
</dbReference>
<feature type="transmembrane region" description="Helical" evidence="1">
    <location>
        <begin position="39"/>
        <end position="61"/>
    </location>
</feature>
<evidence type="ECO:0000259" key="2">
    <source>
        <dbReference type="PROSITE" id="PS50883"/>
    </source>
</evidence>
<proteinExistence type="predicted"/>
<organism evidence="4 5">
    <name type="scientific">Micromonospora craterilacus</name>
    <dbReference type="NCBI Taxonomy" id="1655439"/>
    <lineage>
        <taxon>Bacteria</taxon>
        <taxon>Bacillati</taxon>
        <taxon>Actinomycetota</taxon>
        <taxon>Actinomycetes</taxon>
        <taxon>Micromonosporales</taxon>
        <taxon>Micromonosporaceae</taxon>
        <taxon>Micromonospora</taxon>
    </lineage>
</organism>
<dbReference type="CDD" id="cd01949">
    <property type="entry name" value="GGDEF"/>
    <property type="match status" value="1"/>
</dbReference>
<dbReference type="InterPro" id="IPR035919">
    <property type="entry name" value="EAL_sf"/>
</dbReference>
<feature type="domain" description="EAL" evidence="2">
    <location>
        <begin position="546"/>
        <end position="799"/>
    </location>
</feature>
<feature type="domain" description="GGDEF" evidence="3">
    <location>
        <begin position="406"/>
        <end position="538"/>
    </location>
</feature>
<keyword evidence="1" id="KW-1133">Transmembrane helix</keyword>
<accession>A0A2W2ESK0</accession>
<comment type="caution">
    <text evidence="4">The sequence shown here is derived from an EMBL/GenBank/DDBJ whole genome shotgun (WGS) entry which is preliminary data.</text>
</comment>
<dbReference type="PANTHER" id="PTHR33121:SF70">
    <property type="entry name" value="SIGNALING PROTEIN YKOW"/>
    <property type="match status" value="1"/>
</dbReference>
<feature type="transmembrane region" description="Helical" evidence="1">
    <location>
        <begin position="123"/>
        <end position="141"/>
    </location>
</feature>
<dbReference type="Pfam" id="PF00563">
    <property type="entry name" value="EAL"/>
    <property type="match status" value="1"/>
</dbReference>
<evidence type="ECO:0000313" key="4">
    <source>
        <dbReference type="EMBL" id="PZG12327.1"/>
    </source>
</evidence>
<dbReference type="SUPFAM" id="SSF141868">
    <property type="entry name" value="EAL domain-like"/>
    <property type="match status" value="1"/>
</dbReference>
<dbReference type="SMART" id="SM00052">
    <property type="entry name" value="EAL"/>
    <property type="match status" value="1"/>
</dbReference>
<reference evidence="4 5" key="1">
    <citation type="submission" date="2018-01" db="EMBL/GenBank/DDBJ databases">
        <title>Draft genome sequence of Jishengella sp. NA12.</title>
        <authorList>
            <person name="Sahin N."/>
            <person name="Ay H."/>
            <person name="Saygin H."/>
        </authorList>
    </citation>
    <scope>NUCLEOTIDE SEQUENCE [LARGE SCALE GENOMIC DNA]</scope>
    <source>
        <strain evidence="4 5">NA12</strain>
    </source>
</reference>
<dbReference type="InterPro" id="IPR029787">
    <property type="entry name" value="Nucleotide_cyclase"/>
</dbReference>
<dbReference type="Pfam" id="PF00990">
    <property type="entry name" value="GGDEF"/>
    <property type="match status" value="1"/>
</dbReference>
<evidence type="ECO:0000259" key="3">
    <source>
        <dbReference type="PROSITE" id="PS50887"/>
    </source>
</evidence>
<dbReference type="InterPro" id="IPR001633">
    <property type="entry name" value="EAL_dom"/>
</dbReference>
<dbReference type="Gene3D" id="3.30.70.270">
    <property type="match status" value="1"/>
</dbReference>
<gene>
    <name evidence="4" type="ORF">C1I95_26035</name>
</gene>
<dbReference type="PROSITE" id="PS50883">
    <property type="entry name" value="EAL"/>
    <property type="match status" value="1"/>
</dbReference>
<evidence type="ECO:0000256" key="1">
    <source>
        <dbReference type="SAM" id="Phobius"/>
    </source>
</evidence>
<keyword evidence="5" id="KW-1185">Reference proteome</keyword>
<sequence length="834" mass="88798">MAPHKRQTGTDRRLVPLVGLVVVSASLAGAVSIAHLPNYGVATATFIWAALISLVTVGFIVKVRVRIRSTNHHIAWTETAIVIGLAVAPPPVVVLATGFGVAIATTLIRLPPIKQFFGIGKNMLVAAAAGLVIQLFGWPATSPDIASTIVPLAAAYLAAVLLDELVTLPVIALATGTPMGKLFREDLDLRATAALTRLLVIVGTVLTIKTDVRLLLAVPPLVLSLHLLYLTRVRARTEQQAWQRLAQTTDALNVVELDEVLTTAVTRAAELFSADEVEVELRDAARLVRGGSEGITYDGPTAEAPTVTGSVVPARLEGHDKSVDVGMLRLRFQGPVRLSERERYTLHTFASALYTAVRNAQAYAELARVAQAHAHAAAHDALTGLANRRHLLDQGNEQLHNRHADGVTALVLIDLNHFKEVNDTLGHAAGDQMLVMVADRLRAAARAEDLVARLGGDEFAVLLRALPAPAVAAHRAETLLAALHEPFDLEGMRISVEASGGIAVAPASGGMAELLRRADVAMYQAKRAGQRVATYAPTRDTADIGRLTLGGELPRAVADQEFTVNFQPIVDLGTGEVIAAEALARWHHPTHGMIDPLRFLEAVERSGLLPAFAEAILDQALIAAGTWRDAGFDVPVAVNVSPRSLLDARFPGSVLARLRAHDLPADRLVLELTETLTLSQLDVVDQVLTRLRDSGVRLALDDFGTGYSSLSLLSRIPVHELKIDRGFVTAMESSAEAAAIIRSTLDLGRSLDLAVVAEGVEQETQRRALWELGCTAGQGHLFARPLAAGALLAALQRGTGGRPGALAVPLHDAGAVVRLPQGRRQGGRGRHQPA</sequence>
<dbReference type="InterPro" id="IPR050706">
    <property type="entry name" value="Cyclic-di-GMP_PDE-like"/>
</dbReference>
<dbReference type="PANTHER" id="PTHR33121">
    <property type="entry name" value="CYCLIC DI-GMP PHOSPHODIESTERASE PDEF"/>
    <property type="match status" value="1"/>
</dbReference>
<dbReference type="NCBIfam" id="TIGR00254">
    <property type="entry name" value="GGDEF"/>
    <property type="match status" value="1"/>
</dbReference>
<evidence type="ECO:0000313" key="5">
    <source>
        <dbReference type="Proteomes" id="UP000248924"/>
    </source>
</evidence>